<dbReference type="InterPro" id="IPR008753">
    <property type="entry name" value="Peptidase_M13_N"/>
</dbReference>
<keyword evidence="4" id="KW-0479">Metal-binding</keyword>
<dbReference type="PROSITE" id="PS51885">
    <property type="entry name" value="NEPRILYSIN"/>
    <property type="match status" value="1"/>
</dbReference>
<evidence type="ECO:0000256" key="2">
    <source>
        <dbReference type="ARBA" id="ARBA00007357"/>
    </source>
</evidence>
<dbReference type="Pfam" id="PF01431">
    <property type="entry name" value="Peptidase_M13"/>
    <property type="match status" value="1"/>
</dbReference>
<dbReference type="Gene3D" id="3.40.390.10">
    <property type="entry name" value="Collagenase (Catalytic Domain)"/>
    <property type="match status" value="2"/>
</dbReference>
<comment type="caution">
    <text evidence="12">The sequence shown here is derived from an EMBL/GenBank/DDBJ whole genome shotgun (WGS) entry which is preliminary data.</text>
</comment>
<keyword evidence="9" id="KW-0812">Transmembrane</keyword>
<evidence type="ECO:0000259" key="11">
    <source>
        <dbReference type="Pfam" id="PF05649"/>
    </source>
</evidence>
<dbReference type="GO" id="GO:0004222">
    <property type="term" value="F:metalloendopeptidase activity"/>
    <property type="evidence" value="ECO:0007669"/>
    <property type="project" value="InterPro"/>
</dbReference>
<evidence type="ECO:0000256" key="9">
    <source>
        <dbReference type="SAM" id="Phobius"/>
    </source>
</evidence>
<keyword evidence="9" id="KW-0472">Membrane</keyword>
<dbReference type="InterPro" id="IPR042089">
    <property type="entry name" value="Peptidase_M13_dom_2"/>
</dbReference>
<dbReference type="Proteomes" id="UP000192578">
    <property type="component" value="Unassembled WGS sequence"/>
</dbReference>
<evidence type="ECO:0000256" key="4">
    <source>
        <dbReference type="ARBA" id="ARBA00022723"/>
    </source>
</evidence>
<dbReference type="Pfam" id="PF05649">
    <property type="entry name" value="Peptidase_M13_N"/>
    <property type="match status" value="2"/>
</dbReference>
<dbReference type="InterPro" id="IPR018497">
    <property type="entry name" value="Peptidase_M13_C"/>
</dbReference>
<feature type="domain" description="Peptidase M13 N-terminal" evidence="11">
    <location>
        <begin position="184"/>
        <end position="389"/>
    </location>
</feature>
<keyword evidence="3" id="KW-0645">Protease</keyword>
<name>A0A9X6RM05_HYPEX</name>
<sequence length="910" mass="100710">MAATGKFFKAAKFSKFTKLEEDRIRLSEEIPVEGAGSLYIAPEGGRHFATSWEKFSAHFCGTPTAKAVSVTVAVFVTVIVIVGLVAGTTSQAPVAQNESSNSSIAPAEETTAIATATATAPVFESTIQANTEAHENVPESATTPADKEPISTTPTSRVELSVTNGALNEISGYIQKTVNGSVPPCENFYEHTCGRFPQTAAVPDNFIAYTGLDAIDDIALESVSTLLNLSLSDVTMLHSRAQAKKYYQQCLLSGQQDHIPTLFAHINEILPRSVASNATFFRLDDAPTAEEILSAFRQGLTYGYSMGLFRVEISATSRKILFAPHTFGMERSSYAGSILLRTTAQQNYILYLADLIYEFWRVVGGVGSASMSAAEEIASQIFAFEKKLNSPLSALVPETPDYAPSEDEDDFFPLTASLYGDSVPSMSPKTLGQFVNLYTKPLGMTVDYFVGNLRQAWDTSNLTLLVDIPRNDSQFAEDSKPVRGQDAITENTLVTISDTAFFEALATEMAKVYSTNVTISKQSRQFFGNYFTVQLIVTYVHHLPGKMSEIHRLYRASVDGYSSVANKEPRPLWKQCVKWVAAIFPEPVDQLYAENGYGKEEASKVELITTTVRNTFVNLVNVSDMLTERSRAASLREMANLRVFIGHDNMDHVDDAASLEIKYETLNLTDSYLKNEILIKLWKTWKNIVPPISSWWMPESTQSSSYSASAYYAPWKNSLVIPAGLERPPMIGPGYPDAWIIATFGFVFAHELSHEFSSADTDRRSSWDAISKLRFRARTRLLELQYSAYRLMGVALNGAKTSGEDVADNTGIKLAFQAYKQLTANQSAEIEQLIFRHLGYTQDQLFFLGYAQLFCGVYKKEYIADAIRLATHSASPFRIIGPLQNLPEFSEAFKCPADSYMNPTKKITIW</sequence>
<dbReference type="PANTHER" id="PTHR11733:SF167">
    <property type="entry name" value="FI17812P1-RELATED"/>
    <property type="match status" value="1"/>
</dbReference>
<dbReference type="CDD" id="cd08662">
    <property type="entry name" value="M13"/>
    <property type="match status" value="1"/>
</dbReference>
<feature type="transmembrane region" description="Helical" evidence="9">
    <location>
        <begin position="67"/>
        <end position="87"/>
    </location>
</feature>
<evidence type="ECO:0000256" key="1">
    <source>
        <dbReference type="ARBA" id="ARBA00001947"/>
    </source>
</evidence>
<evidence type="ECO:0000313" key="13">
    <source>
        <dbReference type="Proteomes" id="UP000192578"/>
    </source>
</evidence>
<dbReference type="InterPro" id="IPR000718">
    <property type="entry name" value="Peptidase_M13"/>
</dbReference>
<comment type="similarity">
    <text evidence="2">Belongs to the peptidase M13 family.</text>
</comment>
<dbReference type="GO" id="GO:0046872">
    <property type="term" value="F:metal ion binding"/>
    <property type="evidence" value="ECO:0007669"/>
    <property type="project" value="UniProtKB-KW"/>
</dbReference>
<feature type="domain" description="Peptidase M13 C-terminal" evidence="10">
    <location>
        <begin position="710"/>
        <end position="906"/>
    </location>
</feature>
<comment type="cofactor">
    <cofactor evidence="1">
        <name>Zn(2+)</name>
        <dbReference type="ChEBI" id="CHEBI:29105"/>
    </cofactor>
</comment>
<keyword evidence="7" id="KW-0482">Metalloprotease</keyword>
<evidence type="ECO:0000256" key="6">
    <source>
        <dbReference type="ARBA" id="ARBA00022833"/>
    </source>
</evidence>
<evidence type="ECO:0000256" key="3">
    <source>
        <dbReference type="ARBA" id="ARBA00022670"/>
    </source>
</evidence>
<keyword evidence="5" id="KW-0378">Hydrolase</keyword>
<feature type="domain" description="Peptidase M13 N-terminal" evidence="11">
    <location>
        <begin position="492"/>
        <end position="647"/>
    </location>
</feature>
<dbReference type="SUPFAM" id="SSF55486">
    <property type="entry name" value="Metalloproteases ('zincins'), catalytic domain"/>
    <property type="match status" value="1"/>
</dbReference>
<evidence type="ECO:0000259" key="10">
    <source>
        <dbReference type="Pfam" id="PF01431"/>
    </source>
</evidence>
<gene>
    <name evidence="12" type="ORF">BV898_17306</name>
</gene>
<dbReference type="GO" id="GO:0016485">
    <property type="term" value="P:protein processing"/>
    <property type="evidence" value="ECO:0007669"/>
    <property type="project" value="TreeGrafter"/>
</dbReference>
<dbReference type="GO" id="GO:0005886">
    <property type="term" value="C:plasma membrane"/>
    <property type="evidence" value="ECO:0007669"/>
    <property type="project" value="TreeGrafter"/>
</dbReference>
<accession>A0A9X6RM05</accession>
<protein>
    <submittedName>
        <fullName evidence="12">Membrane metallo-endopeptidase-like 1</fullName>
    </submittedName>
</protein>
<keyword evidence="6" id="KW-0862">Zinc</keyword>
<feature type="region of interest" description="Disordered" evidence="8">
    <location>
        <begin position="132"/>
        <end position="156"/>
    </location>
</feature>
<keyword evidence="9" id="KW-1133">Transmembrane helix</keyword>
<evidence type="ECO:0000256" key="5">
    <source>
        <dbReference type="ARBA" id="ARBA00022801"/>
    </source>
</evidence>
<dbReference type="OrthoDB" id="6475849at2759"/>
<keyword evidence="13" id="KW-1185">Reference proteome</keyword>
<evidence type="ECO:0000256" key="7">
    <source>
        <dbReference type="ARBA" id="ARBA00023049"/>
    </source>
</evidence>
<dbReference type="PANTHER" id="PTHR11733">
    <property type="entry name" value="ZINC METALLOPROTEASE FAMILY M13 NEPRILYSIN-RELATED"/>
    <property type="match status" value="1"/>
</dbReference>
<evidence type="ECO:0000256" key="8">
    <source>
        <dbReference type="SAM" id="MobiDB-lite"/>
    </source>
</evidence>
<reference evidence="13" key="1">
    <citation type="submission" date="2017-01" db="EMBL/GenBank/DDBJ databases">
        <title>Comparative genomics of anhydrobiosis in the tardigrade Hypsibius dujardini.</title>
        <authorList>
            <person name="Yoshida Y."/>
            <person name="Koutsovoulos G."/>
            <person name="Laetsch D."/>
            <person name="Stevens L."/>
            <person name="Kumar S."/>
            <person name="Horikawa D."/>
            <person name="Ishino K."/>
            <person name="Komine S."/>
            <person name="Tomita M."/>
            <person name="Blaxter M."/>
            <person name="Arakawa K."/>
        </authorList>
    </citation>
    <scope>NUCLEOTIDE SEQUENCE [LARGE SCALE GENOMIC DNA]</scope>
    <source>
        <strain evidence="13">Z151</strain>
    </source>
</reference>
<proteinExistence type="inferred from homology"/>
<dbReference type="InterPro" id="IPR024079">
    <property type="entry name" value="MetalloPept_cat_dom_sf"/>
</dbReference>
<organism evidence="12 13">
    <name type="scientific">Hypsibius exemplaris</name>
    <name type="common">Freshwater tardigrade</name>
    <dbReference type="NCBI Taxonomy" id="2072580"/>
    <lineage>
        <taxon>Eukaryota</taxon>
        <taxon>Metazoa</taxon>
        <taxon>Ecdysozoa</taxon>
        <taxon>Tardigrada</taxon>
        <taxon>Eutardigrada</taxon>
        <taxon>Parachela</taxon>
        <taxon>Hypsibioidea</taxon>
        <taxon>Hypsibiidae</taxon>
        <taxon>Hypsibius</taxon>
    </lineage>
</organism>
<dbReference type="AlphaFoldDB" id="A0A9X6RM05"/>
<dbReference type="EMBL" id="MTYJ01000290">
    <property type="protein sequence ID" value="OWA52864.1"/>
    <property type="molecule type" value="Genomic_DNA"/>
</dbReference>
<evidence type="ECO:0000313" key="12">
    <source>
        <dbReference type="EMBL" id="OWA52864.1"/>
    </source>
</evidence>
<dbReference type="Gene3D" id="1.10.1380.10">
    <property type="entry name" value="Neutral endopeptidase , domain2"/>
    <property type="match status" value="2"/>
</dbReference>